<keyword evidence="1 5" id="KW-0328">Glycosyltransferase</keyword>
<evidence type="ECO:0000256" key="5">
    <source>
        <dbReference type="RuleBase" id="RU362114"/>
    </source>
</evidence>
<feature type="domain" description="PARP catalytic" evidence="6">
    <location>
        <begin position="1"/>
        <end position="212"/>
    </location>
</feature>
<dbReference type="PROSITE" id="PS51059">
    <property type="entry name" value="PARP_CATALYTIC"/>
    <property type="match status" value="1"/>
</dbReference>
<reference evidence="7" key="1">
    <citation type="journal article" date="2012" name="Mol. Plant Microbe Interact.">
        <title>A highly conserved effector in Fusarium oxysporum is required for full virulence on Arabidopsis.</title>
        <authorList>
            <person name="Thatcher L.F."/>
            <person name="Gardiner D.M."/>
            <person name="Kazan K."/>
            <person name="Manners J."/>
        </authorList>
    </citation>
    <scope>NUCLEOTIDE SEQUENCE [LARGE SCALE GENOMIC DNA]</scope>
    <source>
        <strain evidence="7">Fo5176</strain>
    </source>
</reference>
<evidence type="ECO:0000313" key="7">
    <source>
        <dbReference type="EMBL" id="EGU88556.1"/>
    </source>
</evidence>
<dbReference type="SUPFAM" id="SSF56399">
    <property type="entry name" value="ADP-ribosylation"/>
    <property type="match status" value="1"/>
</dbReference>
<dbReference type="Gene3D" id="3.90.228.10">
    <property type="match status" value="1"/>
</dbReference>
<feature type="non-terminal residue" evidence="7">
    <location>
        <position position="1"/>
    </location>
</feature>
<evidence type="ECO:0000256" key="1">
    <source>
        <dbReference type="ARBA" id="ARBA00022676"/>
    </source>
</evidence>
<evidence type="ECO:0000256" key="4">
    <source>
        <dbReference type="ARBA" id="ARBA00033987"/>
    </source>
</evidence>
<dbReference type="GO" id="GO:0006302">
    <property type="term" value="P:double-strand break repair"/>
    <property type="evidence" value="ECO:0007669"/>
    <property type="project" value="TreeGrafter"/>
</dbReference>
<keyword evidence="2 5" id="KW-0808">Transferase</keyword>
<keyword evidence="3 5" id="KW-0520">NAD</keyword>
<sequence>AASNSGKEVQLFNRQFQDMTALSQESVEFQTVNQYLNNHRAFDKYEVKDIFRINLREEPSPYHPDKDSKRYLLWHGSRAVNYCSILSHGLQIPPPRGPLTGSLFAKGIDLTDISSVAAQDCNTRSDALLLLCEAAIAKENYTQGRVGPSKWIDAEKVHKTLKGVNMPNPTIKPKTNFLEADSQYNKYTCYDPAQVRLRYLLRFDAPLSGKEGNHQPKPETGN</sequence>
<dbReference type="Pfam" id="PF00644">
    <property type="entry name" value="PARP"/>
    <property type="match status" value="1"/>
</dbReference>
<comment type="catalytic activity">
    <reaction evidence="4">
        <text>NAD(+) + (ADP-D-ribosyl)n-acceptor = nicotinamide + (ADP-D-ribosyl)n+1-acceptor + H(+).</text>
        <dbReference type="EC" id="2.4.2.30"/>
    </reaction>
</comment>
<dbReference type="STRING" id="660025.F9F3F1"/>
<evidence type="ECO:0000256" key="2">
    <source>
        <dbReference type="ARBA" id="ARBA00022679"/>
    </source>
</evidence>
<evidence type="ECO:0000256" key="3">
    <source>
        <dbReference type="ARBA" id="ARBA00023027"/>
    </source>
</evidence>
<dbReference type="AlphaFoldDB" id="F9F3F1"/>
<dbReference type="GO" id="GO:0070212">
    <property type="term" value="P:protein poly-ADP-ribosylation"/>
    <property type="evidence" value="ECO:0007669"/>
    <property type="project" value="TreeGrafter"/>
</dbReference>
<dbReference type="GO" id="GO:0003950">
    <property type="term" value="F:NAD+ poly-ADP-ribosyltransferase activity"/>
    <property type="evidence" value="ECO:0007669"/>
    <property type="project" value="UniProtKB-UniRule"/>
</dbReference>
<dbReference type="GO" id="GO:0005730">
    <property type="term" value="C:nucleolus"/>
    <property type="evidence" value="ECO:0007669"/>
    <property type="project" value="TreeGrafter"/>
</dbReference>
<name>F9F3F1_FUSOF</name>
<evidence type="ECO:0000259" key="6">
    <source>
        <dbReference type="PROSITE" id="PS51059"/>
    </source>
</evidence>
<protein>
    <recommendedName>
        <fullName evidence="5">Poly [ADP-ribose] polymerase</fullName>
        <shortName evidence="5">PARP</shortName>
        <ecNumber evidence="5">2.4.2.-</ecNumber>
    </recommendedName>
</protein>
<proteinExistence type="predicted"/>
<dbReference type="EC" id="2.4.2.-" evidence="5"/>
<dbReference type="PANTHER" id="PTHR10459">
    <property type="entry name" value="DNA LIGASE"/>
    <property type="match status" value="1"/>
</dbReference>
<gene>
    <name evidence="7" type="ORF">FOXB_00926</name>
</gene>
<dbReference type="InterPro" id="IPR050800">
    <property type="entry name" value="ARTD/PARP"/>
</dbReference>
<dbReference type="InterPro" id="IPR012317">
    <property type="entry name" value="Poly(ADP-ribose)pol_cat_dom"/>
</dbReference>
<dbReference type="EMBL" id="AFQF01000333">
    <property type="protein sequence ID" value="EGU88556.1"/>
    <property type="molecule type" value="Genomic_DNA"/>
</dbReference>
<accession>F9F3F1</accession>
<organism evidence="7">
    <name type="scientific">Fusarium oxysporum (strain Fo5176)</name>
    <name type="common">Fusarium vascular wilt</name>
    <dbReference type="NCBI Taxonomy" id="660025"/>
    <lineage>
        <taxon>Eukaryota</taxon>
        <taxon>Fungi</taxon>
        <taxon>Dikarya</taxon>
        <taxon>Ascomycota</taxon>
        <taxon>Pezizomycotina</taxon>
        <taxon>Sordariomycetes</taxon>
        <taxon>Hypocreomycetidae</taxon>
        <taxon>Hypocreales</taxon>
        <taxon>Nectriaceae</taxon>
        <taxon>Fusarium</taxon>
        <taxon>Fusarium oxysporum species complex</taxon>
    </lineage>
</organism>
<comment type="caution">
    <text evidence="7">The sequence shown here is derived from an EMBL/GenBank/DDBJ whole genome shotgun (WGS) entry which is preliminary data.</text>
</comment>
<dbReference type="OrthoDB" id="2017365at2759"/>
<dbReference type="PANTHER" id="PTHR10459:SF60">
    <property type="entry name" value="POLY [ADP-RIBOSE] POLYMERASE 2"/>
    <property type="match status" value="1"/>
</dbReference>
<dbReference type="GO" id="GO:1990404">
    <property type="term" value="F:NAD+-protein mono-ADP-ribosyltransferase activity"/>
    <property type="evidence" value="ECO:0007669"/>
    <property type="project" value="TreeGrafter"/>
</dbReference>